<dbReference type="Gene3D" id="3.10.20.30">
    <property type="match status" value="1"/>
</dbReference>
<dbReference type="InterPro" id="IPR010038">
    <property type="entry name" value="MoaD_arc-typ"/>
</dbReference>
<name>A0A172WJG8_9EURY</name>
<dbReference type="GeneID" id="28496546"/>
<dbReference type="EMBL" id="CP015520">
    <property type="protein sequence ID" value="ANF23466.1"/>
    <property type="molecule type" value="Genomic_DNA"/>
</dbReference>
<keyword evidence="2" id="KW-1185">Reference proteome</keyword>
<dbReference type="CDD" id="cd17505">
    <property type="entry name" value="Ubl_SAMP1_like"/>
    <property type="match status" value="1"/>
</dbReference>
<dbReference type="KEGG" id="tpie:A7C91_10090"/>
<dbReference type="AlphaFoldDB" id="A0A172WJG8"/>
<dbReference type="PANTHER" id="PTHR38031:SF1">
    <property type="entry name" value="SULFUR CARRIER PROTEIN CYSO"/>
    <property type="match status" value="1"/>
</dbReference>
<dbReference type="NCBIfam" id="TIGR01687">
    <property type="entry name" value="moaD_arch"/>
    <property type="match status" value="1"/>
</dbReference>
<dbReference type="InterPro" id="IPR016155">
    <property type="entry name" value="Mopterin_synth/thiamin_S_b"/>
</dbReference>
<sequence>MKVRFYATFRELIGRKEIELNSSRTVGELIDYLAEHYNPEIKKQLLESPHAKEAGKAIDGMILVNGHNILHLKGLDTELKDDDEVHIFPPAGGG</sequence>
<dbReference type="OrthoDB" id="98357at2157"/>
<gene>
    <name evidence="1" type="ORF">A7C91_10090</name>
</gene>
<reference evidence="2" key="1">
    <citation type="journal article" date="2016" name="Syst. Appl. Microbiol.">
        <title>Thermococcus piezophilus sp. nov., a novel hyperthermophilic and piezophilic archaeon with a broad pressure range for growth, isolated from a deepest hydrothermal vent at the Mid-Cayman Rise.</title>
        <authorList>
            <person name="Dalmasso C."/>
            <person name="Oger P."/>
            <person name="Selva G."/>
            <person name="Courtine D."/>
            <person name="L'Haridon S."/>
            <person name="Garlaschelli A."/>
            <person name="Roussel E."/>
            <person name="Miyazaki J."/>
            <person name="Reveillaud J."/>
            <person name="Jebbar M."/>
            <person name="Takai K."/>
            <person name="Maignien L."/>
            <person name="Alain K."/>
        </authorList>
    </citation>
    <scope>NUCLEOTIDE SEQUENCE [LARGE SCALE GENOMIC DNA]</scope>
    <source>
        <strain evidence="2">CDGS</strain>
    </source>
</reference>
<dbReference type="NCBIfam" id="NF041918">
    <property type="entry name" value="SAMP1"/>
    <property type="match status" value="1"/>
</dbReference>
<dbReference type="InterPro" id="IPR003749">
    <property type="entry name" value="ThiS/MoaD-like"/>
</dbReference>
<dbReference type="InterPro" id="IPR052045">
    <property type="entry name" value="Sulfur_Carrier/Prot_Modifier"/>
</dbReference>
<evidence type="ECO:0000313" key="2">
    <source>
        <dbReference type="Proteomes" id="UP000076969"/>
    </source>
</evidence>
<dbReference type="InterPro" id="IPR012675">
    <property type="entry name" value="Beta-grasp_dom_sf"/>
</dbReference>
<dbReference type="STRING" id="1712654.A7C91_10090"/>
<accession>A0A172WJG8</accession>
<dbReference type="Proteomes" id="UP000076969">
    <property type="component" value="Chromosome"/>
</dbReference>
<dbReference type="Pfam" id="PF02597">
    <property type="entry name" value="ThiS"/>
    <property type="match status" value="1"/>
</dbReference>
<dbReference type="SUPFAM" id="SSF54285">
    <property type="entry name" value="MoaD/ThiS"/>
    <property type="match status" value="1"/>
</dbReference>
<protein>
    <submittedName>
        <fullName evidence="1">Molybdopterin synthase sulfur carrier subunit</fullName>
    </submittedName>
</protein>
<dbReference type="PANTHER" id="PTHR38031">
    <property type="entry name" value="SULFUR CARRIER PROTEIN SLR0821-RELATED"/>
    <property type="match status" value="1"/>
</dbReference>
<organism evidence="1 2">
    <name type="scientific">Thermococcus piezophilus</name>
    <dbReference type="NCBI Taxonomy" id="1712654"/>
    <lineage>
        <taxon>Archaea</taxon>
        <taxon>Methanobacteriati</taxon>
        <taxon>Methanobacteriota</taxon>
        <taxon>Thermococci</taxon>
        <taxon>Thermococcales</taxon>
        <taxon>Thermococcaceae</taxon>
        <taxon>Thermococcus</taxon>
    </lineage>
</organism>
<dbReference type="InterPro" id="IPR054834">
    <property type="entry name" value="SAMP1_3"/>
</dbReference>
<evidence type="ECO:0000313" key="1">
    <source>
        <dbReference type="EMBL" id="ANF23466.1"/>
    </source>
</evidence>
<proteinExistence type="predicted"/>
<dbReference type="RefSeq" id="WP_068667150.1">
    <property type="nucleotide sequence ID" value="NZ_CP015520.1"/>
</dbReference>